<sequence>MFPHFNLTRRPVYTYRRKTKLEFISDSSDDDSDLEDQKHQQRPTIVKVHEEGVSPFAAIEDKSFHIKSTKASAHDIRDQKLPGEDNEEHVTPTATMQHETPNTNTAAATTTLTNGHLEKMNILEHTMQPSYEATTLESHAIALDTFTTTCKQDLEPLPIENLDAMDNGMNDIRLLTHTNVEMEAFDSTSLLTQQSTSAPIPTTTSSTDQPLNDTTSSADNDIFAFPTDPDLLVTPKAPKQKHVKKPNSKSEEMDIFDFPEDDPGEIRLMVASSLQTKSTALSSSPSSPSSFISPTSSSSSSSRKSRRQKSVRFAPNLIVSTFRKTSLAYSEPKLYPLPGCTDDHPPPPPPPPSQQRPSLHYQPQKTSQKRKRNLVSRLKSANGQGINDGGPLPAYDFGGDDDDDDLDEADSTWTTTPVPESPERGDENLPQDVWMKMIEEALNDNNNNNDEHNNNEPRRPRYQPQNPINVKVTYTRQSKKHPRNSQPDQELAELDNLLATLRNCK</sequence>
<evidence type="ECO:0000256" key="1">
    <source>
        <dbReference type="SAM" id="MobiDB-lite"/>
    </source>
</evidence>
<feature type="compositionally biased region" description="Acidic residues" evidence="1">
    <location>
        <begin position="398"/>
        <end position="410"/>
    </location>
</feature>
<feature type="region of interest" description="Disordered" evidence="1">
    <location>
        <begin position="279"/>
        <end position="310"/>
    </location>
</feature>
<name>A0AAD7V0T0_9FUNG</name>
<dbReference type="AlphaFoldDB" id="A0AAD7V0T0"/>
<dbReference type="RefSeq" id="XP_058340544.1">
    <property type="nucleotide sequence ID" value="XM_058488721.1"/>
</dbReference>
<accession>A0AAD7V0T0</accession>
<organism evidence="2 3">
    <name type="scientific">Lichtheimia ornata</name>
    <dbReference type="NCBI Taxonomy" id="688661"/>
    <lineage>
        <taxon>Eukaryota</taxon>
        <taxon>Fungi</taxon>
        <taxon>Fungi incertae sedis</taxon>
        <taxon>Mucoromycota</taxon>
        <taxon>Mucoromycotina</taxon>
        <taxon>Mucoromycetes</taxon>
        <taxon>Mucorales</taxon>
        <taxon>Lichtheimiaceae</taxon>
        <taxon>Lichtheimia</taxon>
    </lineage>
</organism>
<keyword evidence="3" id="KW-1185">Reference proteome</keyword>
<reference evidence="2 3" key="1">
    <citation type="submission" date="2023-03" db="EMBL/GenBank/DDBJ databases">
        <title>Genome sequence of Lichtheimia ornata CBS 291.66.</title>
        <authorList>
            <person name="Mohabir J.T."/>
            <person name="Shea T.P."/>
            <person name="Kurbessoian T."/>
            <person name="Berby B."/>
            <person name="Fontaine J."/>
            <person name="Livny J."/>
            <person name="Gnirke A."/>
            <person name="Stajich J.E."/>
            <person name="Cuomo C.A."/>
        </authorList>
    </citation>
    <scope>NUCLEOTIDE SEQUENCE [LARGE SCALE GENOMIC DNA]</scope>
    <source>
        <strain evidence="2">CBS 291.66</strain>
    </source>
</reference>
<dbReference type="EMBL" id="JARTCD010000047">
    <property type="protein sequence ID" value="KAJ8655631.1"/>
    <property type="molecule type" value="Genomic_DNA"/>
</dbReference>
<feature type="compositionally biased region" description="Polar residues" evidence="1">
    <location>
        <begin position="208"/>
        <end position="219"/>
    </location>
</feature>
<comment type="caution">
    <text evidence="2">The sequence shown here is derived from an EMBL/GenBank/DDBJ whole genome shotgun (WGS) entry which is preliminary data.</text>
</comment>
<feature type="compositionally biased region" description="Low complexity" evidence="1">
    <location>
        <begin position="279"/>
        <end position="302"/>
    </location>
</feature>
<proteinExistence type="predicted"/>
<dbReference type="Proteomes" id="UP001234581">
    <property type="component" value="Unassembled WGS sequence"/>
</dbReference>
<feature type="compositionally biased region" description="Low complexity" evidence="1">
    <location>
        <begin position="192"/>
        <end position="207"/>
    </location>
</feature>
<feature type="region of interest" description="Disordered" evidence="1">
    <location>
        <begin position="333"/>
        <end position="428"/>
    </location>
</feature>
<protein>
    <submittedName>
        <fullName evidence="2">Uncharacterized protein</fullName>
    </submittedName>
</protein>
<dbReference type="GeneID" id="83216127"/>
<feature type="compositionally biased region" description="Polar residues" evidence="1">
    <location>
        <begin position="355"/>
        <end position="366"/>
    </location>
</feature>
<evidence type="ECO:0000313" key="2">
    <source>
        <dbReference type="EMBL" id="KAJ8655631.1"/>
    </source>
</evidence>
<feature type="compositionally biased region" description="Basic and acidic residues" evidence="1">
    <location>
        <begin position="449"/>
        <end position="459"/>
    </location>
</feature>
<gene>
    <name evidence="2" type="ORF">O0I10_008720</name>
</gene>
<evidence type="ECO:0000313" key="3">
    <source>
        <dbReference type="Proteomes" id="UP001234581"/>
    </source>
</evidence>
<feature type="region of interest" description="Disordered" evidence="1">
    <location>
        <begin position="444"/>
        <end position="469"/>
    </location>
</feature>
<feature type="region of interest" description="Disordered" evidence="1">
    <location>
        <begin position="192"/>
        <end position="261"/>
    </location>
</feature>
<feature type="compositionally biased region" description="Basic residues" evidence="1">
    <location>
        <begin position="238"/>
        <end position="247"/>
    </location>
</feature>